<dbReference type="InterPro" id="IPR036866">
    <property type="entry name" value="RibonucZ/Hydroxyglut_hydro"/>
</dbReference>
<proteinExistence type="predicted"/>
<organism evidence="2 3">
    <name type="scientific">Cupriavidus respiraculi</name>
    <dbReference type="NCBI Taxonomy" id="195930"/>
    <lineage>
        <taxon>Bacteria</taxon>
        <taxon>Pseudomonadati</taxon>
        <taxon>Pseudomonadota</taxon>
        <taxon>Betaproteobacteria</taxon>
        <taxon>Burkholderiales</taxon>
        <taxon>Burkholderiaceae</taxon>
        <taxon>Cupriavidus</taxon>
    </lineage>
</organism>
<name>A0ABN7YN19_9BURK</name>
<protein>
    <recommendedName>
        <fullName evidence="1">Metallo-beta-lactamase domain-containing protein</fullName>
    </recommendedName>
</protein>
<gene>
    <name evidence="2" type="ORF">LMG21510_02477</name>
</gene>
<comment type="caution">
    <text evidence="2">The sequence shown here is derived from an EMBL/GenBank/DDBJ whole genome shotgun (WGS) entry which is preliminary data.</text>
</comment>
<dbReference type="SUPFAM" id="SSF56281">
    <property type="entry name" value="Metallo-hydrolase/oxidoreductase"/>
    <property type="match status" value="1"/>
</dbReference>
<evidence type="ECO:0000313" key="3">
    <source>
        <dbReference type="Proteomes" id="UP000721236"/>
    </source>
</evidence>
<dbReference type="EMBL" id="CAJZAH010000002">
    <property type="protein sequence ID" value="CAG9174194.1"/>
    <property type="molecule type" value="Genomic_DNA"/>
</dbReference>
<evidence type="ECO:0000313" key="2">
    <source>
        <dbReference type="EMBL" id="CAG9174194.1"/>
    </source>
</evidence>
<dbReference type="RefSeq" id="WP_224042036.1">
    <property type="nucleotide sequence ID" value="NZ_CAJZAH010000002.1"/>
</dbReference>
<keyword evidence="3" id="KW-1185">Reference proteome</keyword>
<accession>A0ABN7YN19</accession>
<evidence type="ECO:0000259" key="1">
    <source>
        <dbReference type="Pfam" id="PF00753"/>
    </source>
</evidence>
<dbReference type="Gene3D" id="3.60.15.10">
    <property type="entry name" value="Ribonuclease Z/Hydroxyacylglutathione hydrolase-like"/>
    <property type="match status" value="1"/>
</dbReference>
<dbReference type="PANTHER" id="PTHR30619:SF1">
    <property type="entry name" value="RECOMBINATION PROTEIN 2"/>
    <property type="match status" value="1"/>
</dbReference>
<sequence>MKLQIFQSYQGDCLLVEARSGHRMLCDGGTAAAMKTFVAPALERLHRNGHALDLVYVSHIDDDHIGGVLALLEAALDWRVYDYHAANGDAPREPEAPRVPEIRGLWHNAFHDQIGANTGAIRNLLAASARALRASHVDMLEQLGYEYARIATSVSQALRVSRLLKPDLLGIPLNRLEASPAHDGKLLMARAGMAPEALGSLRLHILSPTQAELGKLREGWNNWLRDPANRLKAIAIRERYLAGVQAITAGQAMNPFDLHDWEGIAAYEGVTTPNVASLVLLVEEDGKTLLLTGDSHPDMILRGLEDGGHLHDGAIHVDVLKVQHHGSENNMTEAFGRAVSADHYIFCGNGAHTNPELSVLDAFLAARVGAPALRARAARARDRPFTFWFNTTPEAQTARANIEHMTRVRAWAEARLERYQPLLKVRFVDKASASLTV</sequence>
<dbReference type="InterPro" id="IPR052159">
    <property type="entry name" value="Competence_DNA_uptake"/>
</dbReference>
<reference evidence="2 3" key="1">
    <citation type="submission" date="2021-08" db="EMBL/GenBank/DDBJ databases">
        <authorList>
            <person name="Peeters C."/>
        </authorList>
    </citation>
    <scope>NUCLEOTIDE SEQUENCE [LARGE SCALE GENOMIC DNA]</scope>
    <source>
        <strain evidence="2 3">LMG 21510</strain>
    </source>
</reference>
<dbReference type="Pfam" id="PF00753">
    <property type="entry name" value="Lactamase_B"/>
    <property type="match status" value="1"/>
</dbReference>
<dbReference type="Proteomes" id="UP000721236">
    <property type="component" value="Unassembled WGS sequence"/>
</dbReference>
<feature type="domain" description="Metallo-beta-lactamase" evidence="1">
    <location>
        <begin position="10"/>
        <end position="74"/>
    </location>
</feature>
<dbReference type="PANTHER" id="PTHR30619">
    <property type="entry name" value="DNA INTERNALIZATION/COMPETENCE PROTEIN COMEC/REC2"/>
    <property type="match status" value="1"/>
</dbReference>
<dbReference type="InterPro" id="IPR001279">
    <property type="entry name" value="Metallo-B-lactamas"/>
</dbReference>